<evidence type="ECO:0000313" key="2">
    <source>
        <dbReference type="Proteomes" id="UP000821845"/>
    </source>
</evidence>
<protein>
    <submittedName>
        <fullName evidence="1">Uncharacterized protein</fullName>
    </submittedName>
</protein>
<organism evidence="1 2">
    <name type="scientific">Hyalomma asiaticum</name>
    <name type="common">Tick</name>
    <dbReference type="NCBI Taxonomy" id="266040"/>
    <lineage>
        <taxon>Eukaryota</taxon>
        <taxon>Metazoa</taxon>
        <taxon>Ecdysozoa</taxon>
        <taxon>Arthropoda</taxon>
        <taxon>Chelicerata</taxon>
        <taxon>Arachnida</taxon>
        <taxon>Acari</taxon>
        <taxon>Parasitiformes</taxon>
        <taxon>Ixodida</taxon>
        <taxon>Ixodoidea</taxon>
        <taxon>Ixodidae</taxon>
        <taxon>Hyalomminae</taxon>
        <taxon>Hyalomma</taxon>
    </lineage>
</organism>
<proteinExistence type="predicted"/>
<sequence length="72" mass="7691">MPTASLHAEVDLPTSVTAEVKAAISTLKTELTSELETRFNIHQMVLETANSFTVLKGSTEAALADLYVQLAA</sequence>
<dbReference type="Proteomes" id="UP000821845">
    <property type="component" value="Chromosome 2"/>
</dbReference>
<accession>A0ACB7SSM6</accession>
<dbReference type="EMBL" id="CM023482">
    <property type="protein sequence ID" value="KAH6937625.1"/>
    <property type="molecule type" value="Genomic_DNA"/>
</dbReference>
<name>A0ACB7SSM6_HYAAI</name>
<keyword evidence="2" id="KW-1185">Reference proteome</keyword>
<reference evidence="1" key="1">
    <citation type="submission" date="2020-05" db="EMBL/GenBank/DDBJ databases">
        <title>Large-scale comparative analyses of tick genomes elucidate their genetic diversity and vector capacities.</title>
        <authorList>
            <person name="Jia N."/>
            <person name="Wang J."/>
            <person name="Shi W."/>
            <person name="Du L."/>
            <person name="Sun Y."/>
            <person name="Zhan W."/>
            <person name="Jiang J."/>
            <person name="Wang Q."/>
            <person name="Zhang B."/>
            <person name="Ji P."/>
            <person name="Sakyi L.B."/>
            <person name="Cui X."/>
            <person name="Yuan T."/>
            <person name="Jiang B."/>
            <person name="Yang W."/>
            <person name="Lam T.T.-Y."/>
            <person name="Chang Q."/>
            <person name="Ding S."/>
            <person name="Wang X."/>
            <person name="Zhu J."/>
            <person name="Ruan X."/>
            <person name="Zhao L."/>
            <person name="Wei J."/>
            <person name="Que T."/>
            <person name="Du C."/>
            <person name="Cheng J."/>
            <person name="Dai P."/>
            <person name="Han X."/>
            <person name="Huang E."/>
            <person name="Gao Y."/>
            <person name="Liu J."/>
            <person name="Shao H."/>
            <person name="Ye R."/>
            <person name="Li L."/>
            <person name="Wei W."/>
            <person name="Wang X."/>
            <person name="Wang C."/>
            <person name="Yang T."/>
            <person name="Huo Q."/>
            <person name="Li W."/>
            <person name="Guo W."/>
            <person name="Chen H."/>
            <person name="Zhou L."/>
            <person name="Ni X."/>
            <person name="Tian J."/>
            <person name="Zhou Y."/>
            <person name="Sheng Y."/>
            <person name="Liu T."/>
            <person name="Pan Y."/>
            <person name="Xia L."/>
            <person name="Li J."/>
            <person name="Zhao F."/>
            <person name="Cao W."/>
        </authorList>
    </citation>
    <scope>NUCLEOTIDE SEQUENCE</scope>
    <source>
        <strain evidence="1">Hyas-2018</strain>
    </source>
</reference>
<evidence type="ECO:0000313" key="1">
    <source>
        <dbReference type="EMBL" id="KAH6937625.1"/>
    </source>
</evidence>
<gene>
    <name evidence="1" type="ORF">HPB50_002540</name>
</gene>
<comment type="caution">
    <text evidence="1">The sequence shown here is derived from an EMBL/GenBank/DDBJ whole genome shotgun (WGS) entry which is preliminary data.</text>
</comment>